<dbReference type="Proteomes" id="UP000199496">
    <property type="component" value="Unassembled WGS sequence"/>
</dbReference>
<keyword evidence="4" id="KW-1003">Cell membrane</keyword>
<sequence>MAKKPEKTAATKPAKGKGGKLKLIIILLLITLVAAAAGGGAAWYLLGGLDLDRDRPEAPRPAIYLPLEPPLVVNFQGSGRIRFVQVGIVLMARDPAVFDGVNRHMPVIRNDLMILIGNKTYDDLITREGKEQVREAVLQEVLQVLSRRGESTQVEAVYFNSLVMQ</sequence>
<keyword evidence="9 10" id="KW-0472">Membrane</keyword>
<keyword evidence="10" id="KW-0997">Cell inner membrane</keyword>
<organism evidence="11 12">
    <name type="scientific">Ectothiorhodospira magna</name>
    <dbReference type="NCBI Taxonomy" id="867345"/>
    <lineage>
        <taxon>Bacteria</taxon>
        <taxon>Pseudomonadati</taxon>
        <taxon>Pseudomonadota</taxon>
        <taxon>Gammaproteobacteria</taxon>
        <taxon>Chromatiales</taxon>
        <taxon>Ectothiorhodospiraceae</taxon>
        <taxon>Ectothiorhodospira</taxon>
    </lineage>
</organism>
<dbReference type="GO" id="GO:0006935">
    <property type="term" value="P:chemotaxis"/>
    <property type="evidence" value="ECO:0007669"/>
    <property type="project" value="UniProtKB-KW"/>
</dbReference>
<evidence type="ECO:0000256" key="10">
    <source>
        <dbReference type="RuleBase" id="RU364125"/>
    </source>
</evidence>
<evidence type="ECO:0000256" key="3">
    <source>
        <dbReference type="ARBA" id="ARBA00008281"/>
    </source>
</evidence>
<evidence type="ECO:0000256" key="2">
    <source>
        <dbReference type="ARBA" id="ARBA00004162"/>
    </source>
</evidence>
<protein>
    <recommendedName>
        <fullName evidence="10">Flagellar protein FliL</fullName>
    </recommendedName>
</protein>
<feature type="transmembrane region" description="Helical" evidence="10">
    <location>
        <begin position="21"/>
        <end position="46"/>
    </location>
</feature>
<keyword evidence="11" id="KW-0969">Cilium</keyword>
<keyword evidence="12" id="KW-1185">Reference proteome</keyword>
<dbReference type="EMBL" id="FOFO01000019">
    <property type="protein sequence ID" value="SEQ18103.1"/>
    <property type="molecule type" value="Genomic_DNA"/>
</dbReference>
<keyword evidence="5 10" id="KW-0145">Chemotaxis</keyword>
<evidence type="ECO:0000256" key="7">
    <source>
        <dbReference type="ARBA" id="ARBA00022779"/>
    </source>
</evidence>
<dbReference type="InterPro" id="IPR005503">
    <property type="entry name" value="FliL"/>
</dbReference>
<dbReference type="AlphaFoldDB" id="A0A1H9DYX4"/>
<evidence type="ECO:0000256" key="5">
    <source>
        <dbReference type="ARBA" id="ARBA00022500"/>
    </source>
</evidence>
<dbReference type="GO" id="GO:0005886">
    <property type="term" value="C:plasma membrane"/>
    <property type="evidence" value="ECO:0007669"/>
    <property type="project" value="UniProtKB-SubCell"/>
</dbReference>
<dbReference type="OrthoDB" id="5616092at2"/>
<dbReference type="GO" id="GO:0009425">
    <property type="term" value="C:bacterial-type flagellum basal body"/>
    <property type="evidence" value="ECO:0007669"/>
    <property type="project" value="InterPro"/>
</dbReference>
<evidence type="ECO:0000256" key="4">
    <source>
        <dbReference type="ARBA" id="ARBA00022475"/>
    </source>
</evidence>
<keyword evidence="11" id="KW-0966">Cell projection</keyword>
<keyword evidence="11" id="KW-0282">Flagellum</keyword>
<accession>A0A1H9DYX4</accession>
<evidence type="ECO:0000256" key="8">
    <source>
        <dbReference type="ARBA" id="ARBA00022989"/>
    </source>
</evidence>
<evidence type="ECO:0000256" key="1">
    <source>
        <dbReference type="ARBA" id="ARBA00002254"/>
    </source>
</evidence>
<evidence type="ECO:0000313" key="12">
    <source>
        <dbReference type="Proteomes" id="UP000199496"/>
    </source>
</evidence>
<keyword evidence="6 10" id="KW-0812">Transmembrane</keyword>
<dbReference type="PANTHER" id="PTHR35091:SF2">
    <property type="entry name" value="FLAGELLAR PROTEIN FLIL"/>
    <property type="match status" value="1"/>
</dbReference>
<comment type="subcellular location">
    <subcellularLocation>
        <location evidence="10">Cell inner membrane</location>
    </subcellularLocation>
    <subcellularLocation>
        <location evidence="2">Cell membrane</location>
        <topology evidence="2">Single-pass membrane protein</topology>
    </subcellularLocation>
</comment>
<dbReference type="GO" id="GO:0071978">
    <property type="term" value="P:bacterial-type flagellum-dependent swarming motility"/>
    <property type="evidence" value="ECO:0007669"/>
    <property type="project" value="TreeGrafter"/>
</dbReference>
<reference evidence="11 12" key="1">
    <citation type="submission" date="2016-10" db="EMBL/GenBank/DDBJ databases">
        <authorList>
            <person name="de Groot N.N."/>
        </authorList>
    </citation>
    <scope>NUCLEOTIDE SEQUENCE [LARGE SCALE GENOMIC DNA]</scope>
    <source>
        <strain evidence="11 12">B7-7</strain>
    </source>
</reference>
<name>A0A1H9DYX4_9GAMM</name>
<proteinExistence type="inferred from homology"/>
<dbReference type="STRING" id="867345.SAMN05421693_11936"/>
<comment type="function">
    <text evidence="1 10">Controls the rotational direction of flagella during chemotaxis.</text>
</comment>
<dbReference type="Pfam" id="PF03748">
    <property type="entry name" value="FliL"/>
    <property type="match status" value="1"/>
</dbReference>
<evidence type="ECO:0000256" key="6">
    <source>
        <dbReference type="ARBA" id="ARBA00022692"/>
    </source>
</evidence>
<keyword evidence="7 10" id="KW-0283">Flagellar rotation</keyword>
<dbReference type="PANTHER" id="PTHR35091">
    <property type="entry name" value="FLAGELLAR PROTEIN FLIL"/>
    <property type="match status" value="1"/>
</dbReference>
<evidence type="ECO:0000256" key="9">
    <source>
        <dbReference type="ARBA" id="ARBA00023136"/>
    </source>
</evidence>
<evidence type="ECO:0000313" key="11">
    <source>
        <dbReference type="EMBL" id="SEQ18103.1"/>
    </source>
</evidence>
<gene>
    <name evidence="11" type="ORF">SAMN05421693_11936</name>
</gene>
<comment type="similarity">
    <text evidence="3 10">Belongs to the FliL family.</text>
</comment>
<dbReference type="RefSeq" id="WP_090207581.1">
    <property type="nucleotide sequence ID" value="NZ_FOFO01000019.1"/>
</dbReference>
<keyword evidence="8 10" id="KW-1133">Transmembrane helix</keyword>